<evidence type="ECO:0000256" key="3">
    <source>
        <dbReference type="ARBA" id="ARBA00009677"/>
    </source>
</evidence>
<dbReference type="KEGG" id="tpz:Tph_c05670"/>
<evidence type="ECO:0000256" key="2">
    <source>
        <dbReference type="ARBA" id="ARBA00004613"/>
    </source>
</evidence>
<dbReference type="Pfam" id="PF06429">
    <property type="entry name" value="Flg_bbr_C"/>
    <property type="match status" value="1"/>
</dbReference>
<evidence type="ECO:0000256" key="6">
    <source>
        <dbReference type="ARBA" id="ARBA00023143"/>
    </source>
</evidence>
<dbReference type="Proteomes" id="UP000000467">
    <property type="component" value="Chromosome"/>
</dbReference>
<feature type="domain" description="Flagellar hook-associated protein FlgK helical" evidence="10">
    <location>
        <begin position="102"/>
        <end position="328"/>
    </location>
</feature>
<evidence type="ECO:0000256" key="1">
    <source>
        <dbReference type="ARBA" id="ARBA00004365"/>
    </source>
</evidence>
<dbReference type="eggNOG" id="COG4786">
    <property type="taxonomic scope" value="Bacteria"/>
</dbReference>
<evidence type="ECO:0000313" key="12">
    <source>
        <dbReference type="Proteomes" id="UP000000467"/>
    </source>
</evidence>
<feature type="domain" description="Flagellar basal-body/hook protein C-terminal" evidence="9">
    <location>
        <begin position="450"/>
        <end position="488"/>
    </location>
</feature>
<evidence type="ECO:0000259" key="8">
    <source>
        <dbReference type="Pfam" id="PF00460"/>
    </source>
</evidence>
<sequence length="495" mass="54619">MSSIFFGLEIGRRGLQAQQRALDVTAHNVANANTPGYTRQEAVMAAADPIPVPSLNMPSGAGQLGTGVEITAIRRLRDGFIDLQIRNESISLGYWEARQENLNKIEGIFNEPSESGLQSVFELFWQSLEELSKNPESLAARSLVLERAQTLTETFNHLDSRLQELQQDINATVKIKVDEINSLGRQIADLNQQILKIEVMGARANDLRDRRDLLVDQLAKIVPVQVQEDGRGVFTVTLGGCPLVEGAQLNRLAVENDPGVYDVVWETPKGREAAVDGGYLGGLLDMRDDYIPDLREKLDNLAAEFAIKFNEIHRQGAGVNGDTGMNFFINKDDNTGDGITAGNIGINEDIVEDPLKLAAAVFVEITDDPKLYENKIEISNIWYTWDTGDGSNALDLAGLKHQTIDGLGTTFDDYYRSMIGVLGVDAQQAVRMKENQELLVSQLENSRQAVSGVSLDEEMINMIKFQHAYSAASRLITALDEMLEIIINRMGVVGR</sequence>
<dbReference type="STRING" id="1089553.Tph_c05670"/>
<evidence type="ECO:0000256" key="4">
    <source>
        <dbReference type="ARBA" id="ARBA00016244"/>
    </source>
</evidence>
<keyword evidence="5 7" id="KW-0964">Secreted</keyword>
<dbReference type="NCBIfam" id="TIGR02492">
    <property type="entry name" value="flgK_ends"/>
    <property type="match status" value="1"/>
</dbReference>
<proteinExistence type="inferred from homology"/>
<dbReference type="OrthoDB" id="9802553at2"/>
<dbReference type="GO" id="GO:0044780">
    <property type="term" value="P:bacterial-type flagellum assembly"/>
    <property type="evidence" value="ECO:0007669"/>
    <property type="project" value="InterPro"/>
</dbReference>
<comment type="subcellular location">
    <subcellularLocation>
        <location evidence="1 7">Bacterial flagellum</location>
    </subcellularLocation>
    <subcellularLocation>
        <location evidence="2 7">Secreted</location>
    </subcellularLocation>
</comment>
<dbReference type="RefSeq" id="WP_015049723.1">
    <property type="nucleotide sequence ID" value="NZ_KI912609.1"/>
</dbReference>
<reference evidence="11 12" key="1">
    <citation type="journal article" date="2012" name="BMC Genomics">
        <title>Genome-guided analysis of physiological and morphological traits of the fermentative acetate oxidizer Thermacetogenium phaeum.</title>
        <authorList>
            <person name="Oehler D."/>
            <person name="Poehlein A."/>
            <person name="Leimbach A."/>
            <person name="Muller N."/>
            <person name="Daniel R."/>
            <person name="Gottschalk G."/>
            <person name="Schink B."/>
        </authorList>
    </citation>
    <scope>NUCLEOTIDE SEQUENCE [LARGE SCALE GENOMIC DNA]</scope>
    <source>
        <strain evidence="12">ATCC BAA-254 / DSM 26808 / PB</strain>
    </source>
</reference>
<evidence type="ECO:0000259" key="9">
    <source>
        <dbReference type="Pfam" id="PF06429"/>
    </source>
</evidence>
<dbReference type="InterPro" id="IPR010930">
    <property type="entry name" value="Flg_bb/hook_C_dom"/>
</dbReference>
<keyword evidence="11" id="KW-0282">Flagellum</keyword>
<name>K4LFS2_THEPS</name>
<dbReference type="InterPro" id="IPR053927">
    <property type="entry name" value="FlgK_helical"/>
</dbReference>
<evidence type="ECO:0000256" key="7">
    <source>
        <dbReference type="RuleBase" id="RU362065"/>
    </source>
</evidence>
<dbReference type="GO" id="GO:0009424">
    <property type="term" value="C:bacterial-type flagellum hook"/>
    <property type="evidence" value="ECO:0007669"/>
    <property type="project" value="UniProtKB-UniRule"/>
</dbReference>
<evidence type="ECO:0000256" key="5">
    <source>
        <dbReference type="ARBA" id="ARBA00022525"/>
    </source>
</evidence>
<keyword evidence="6 7" id="KW-0975">Bacterial flagellum</keyword>
<dbReference type="InterPro" id="IPR002371">
    <property type="entry name" value="FlgK"/>
</dbReference>
<accession>K4LFS2</accession>
<organism evidence="11 12">
    <name type="scientific">Thermacetogenium phaeum (strain ATCC BAA-254 / DSM 26808 / PB)</name>
    <dbReference type="NCBI Taxonomy" id="1089553"/>
    <lineage>
        <taxon>Bacteria</taxon>
        <taxon>Bacillati</taxon>
        <taxon>Bacillota</taxon>
        <taxon>Clostridia</taxon>
        <taxon>Thermoanaerobacterales</taxon>
        <taxon>Thermoanaerobacteraceae</taxon>
        <taxon>Thermacetogenium</taxon>
    </lineage>
</organism>
<dbReference type="PRINTS" id="PR01005">
    <property type="entry name" value="FLGHOOKAP1"/>
</dbReference>
<dbReference type="Pfam" id="PF00460">
    <property type="entry name" value="Flg_bb_rod"/>
    <property type="match status" value="1"/>
</dbReference>
<evidence type="ECO:0000259" key="10">
    <source>
        <dbReference type="Pfam" id="PF22638"/>
    </source>
</evidence>
<comment type="similarity">
    <text evidence="3 7">Belongs to the flagella basal body rod proteins family.</text>
</comment>
<dbReference type="eggNOG" id="COG1256">
    <property type="taxonomic scope" value="Bacteria"/>
</dbReference>
<dbReference type="InterPro" id="IPR001444">
    <property type="entry name" value="Flag_bb_rod_N"/>
</dbReference>
<keyword evidence="12" id="KW-1185">Reference proteome</keyword>
<gene>
    <name evidence="7 11" type="primary">flgK</name>
    <name evidence="11" type="ordered locus">Tph_c05670</name>
</gene>
<evidence type="ECO:0000313" key="11">
    <source>
        <dbReference type="EMBL" id="AFV10805.1"/>
    </source>
</evidence>
<dbReference type="Pfam" id="PF22638">
    <property type="entry name" value="FlgK_D1"/>
    <property type="match status" value="1"/>
</dbReference>
<protein>
    <recommendedName>
        <fullName evidence="4 7">Flagellar hook-associated protein 1</fullName>
        <shortName evidence="7">HAP1</shortName>
    </recommendedName>
</protein>
<keyword evidence="11" id="KW-0966">Cell projection</keyword>
<dbReference type="HOGENOM" id="CLU_012762_1_1_9"/>
<keyword evidence="11" id="KW-0969">Cilium</keyword>
<dbReference type="PANTHER" id="PTHR30033:SF1">
    <property type="entry name" value="FLAGELLAR HOOK-ASSOCIATED PROTEIN 1"/>
    <property type="match status" value="1"/>
</dbReference>
<dbReference type="EMBL" id="CP003732">
    <property type="protein sequence ID" value="AFV10805.1"/>
    <property type="molecule type" value="Genomic_DNA"/>
</dbReference>
<dbReference type="GO" id="GO:0005576">
    <property type="term" value="C:extracellular region"/>
    <property type="evidence" value="ECO:0007669"/>
    <property type="project" value="UniProtKB-SubCell"/>
</dbReference>
<dbReference type="GO" id="GO:0005198">
    <property type="term" value="F:structural molecule activity"/>
    <property type="evidence" value="ECO:0007669"/>
    <property type="project" value="UniProtKB-UniRule"/>
</dbReference>
<dbReference type="SUPFAM" id="SSF64518">
    <property type="entry name" value="Phase 1 flagellin"/>
    <property type="match status" value="1"/>
</dbReference>
<dbReference type="PANTHER" id="PTHR30033">
    <property type="entry name" value="FLAGELLAR HOOK-ASSOCIATED PROTEIN 1"/>
    <property type="match status" value="1"/>
</dbReference>
<dbReference type="AlphaFoldDB" id="K4LFS2"/>
<feature type="domain" description="Flagellar basal body rod protein N-terminal" evidence="8">
    <location>
        <begin position="8"/>
        <end position="38"/>
    </location>
</feature>